<evidence type="ECO:0000313" key="9">
    <source>
        <dbReference type="Proteomes" id="UP000036947"/>
    </source>
</evidence>
<name>A0A0L0NCV7_TOLOC</name>
<dbReference type="GO" id="GO:0043565">
    <property type="term" value="F:sequence-specific DNA binding"/>
    <property type="evidence" value="ECO:0007669"/>
    <property type="project" value="TreeGrafter"/>
</dbReference>
<keyword evidence="5" id="KW-0238">DNA-binding</keyword>
<gene>
    <name evidence="8" type="ORF">TOPH_03373</name>
</gene>
<evidence type="ECO:0000256" key="2">
    <source>
        <dbReference type="ARBA" id="ARBA00022723"/>
    </source>
</evidence>
<organism evidence="8 9">
    <name type="scientific">Tolypocladium ophioglossoides (strain CBS 100239)</name>
    <name type="common">Snaketongue truffleclub</name>
    <name type="synonym">Elaphocordyceps ophioglossoides</name>
    <dbReference type="NCBI Taxonomy" id="1163406"/>
    <lineage>
        <taxon>Eukaryota</taxon>
        <taxon>Fungi</taxon>
        <taxon>Dikarya</taxon>
        <taxon>Ascomycota</taxon>
        <taxon>Pezizomycotina</taxon>
        <taxon>Sordariomycetes</taxon>
        <taxon>Hypocreomycetidae</taxon>
        <taxon>Hypocreales</taxon>
        <taxon>Ophiocordycipitaceae</taxon>
        <taxon>Tolypocladium</taxon>
    </lineage>
</organism>
<protein>
    <submittedName>
        <fullName evidence="8">Positive regulator of purine utilization</fullName>
    </submittedName>
</protein>
<accession>A0A0L0NCV7</accession>
<dbReference type="OrthoDB" id="189997at2759"/>
<dbReference type="PANTHER" id="PTHR47782">
    <property type="entry name" value="ZN(II)2CYS6 TRANSCRIPTION FACTOR (EUROFUNG)-RELATED"/>
    <property type="match status" value="1"/>
</dbReference>
<dbReference type="EMBL" id="LFRF01000007">
    <property type="protein sequence ID" value="KND91992.1"/>
    <property type="molecule type" value="Genomic_DNA"/>
</dbReference>
<dbReference type="CDD" id="cd12148">
    <property type="entry name" value="fungal_TF_MHR"/>
    <property type="match status" value="1"/>
</dbReference>
<proteinExistence type="predicted"/>
<dbReference type="InterPro" id="IPR052202">
    <property type="entry name" value="Yeast_MetPath_Reg"/>
</dbReference>
<evidence type="ECO:0000256" key="1">
    <source>
        <dbReference type="ARBA" id="ARBA00004123"/>
    </source>
</evidence>
<keyword evidence="9" id="KW-1185">Reference proteome</keyword>
<keyword evidence="6" id="KW-0804">Transcription</keyword>
<keyword evidence="7" id="KW-0539">Nucleus</keyword>
<reference evidence="8 9" key="1">
    <citation type="journal article" date="2015" name="BMC Genomics">
        <title>The genome of the truffle-parasite Tolypocladium ophioglossoides and the evolution of antifungal peptaibiotics.</title>
        <authorList>
            <person name="Quandt C.A."/>
            <person name="Bushley K.E."/>
            <person name="Spatafora J.W."/>
        </authorList>
    </citation>
    <scope>NUCLEOTIDE SEQUENCE [LARGE SCALE GENOMIC DNA]</scope>
    <source>
        <strain evidence="8 9">CBS 100239</strain>
    </source>
</reference>
<evidence type="ECO:0000256" key="7">
    <source>
        <dbReference type="ARBA" id="ARBA00023242"/>
    </source>
</evidence>
<dbReference type="PANTHER" id="PTHR47782:SF12">
    <property type="entry name" value="ZN(II)2CYS6 TRANSCRIPTION FACTOR (EUROFUNG)"/>
    <property type="match status" value="1"/>
</dbReference>
<comment type="subcellular location">
    <subcellularLocation>
        <location evidence="1">Nucleus</location>
    </subcellularLocation>
</comment>
<dbReference type="GO" id="GO:0000981">
    <property type="term" value="F:DNA-binding transcription factor activity, RNA polymerase II-specific"/>
    <property type="evidence" value="ECO:0007669"/>
    <property type="project" value="TreeGrafter"/>
</dbReference>
<evidence type="ECO:0000256" key="3">
    <source>
        <dbReference type="ARBA" id="ARBA00022833"/>
    </source>
</evidence>
<evidence type="ECO:0000313" key="8">
    <source>
        <dbReference type="EMBL" id="KND91992.1"/>
    </source>
</evidence>
<keyword evidence="4" id="KW-0805">Transcription regulation</keyword>
<dbReference type="GO" id="GO:0046872">
    <property type="term" value="F:metal ion binding"/>
    <property type="evidence" value="ECO:0007669"/>
    <property type="project" value="UniProtKB-KW"/>
</dbReference>
<evidence type="ECO:0000256" key="4">
    <source>
        <dbReference type="ARBA" id="ARBA00023015"/>
    </source>
</evidence>
<comment type="caution">
    <text evidence="8">The sequence shown here is derived from an EMBL/GenBank/DDBJ whole genome shotgun (WGS) entry which is preliminary data.</text>
</comment>
<dbReference type="Proteomes" id="UP000036947">
    <property type="component" value="Unassembled WGS sequence"/>
</dbReference>
<evidence type="ECO:0000256" key="6">
    <source>
        <dbReference type="ARBA" id="ARBA00023163"/>
    </source>
</evidence>
<dbReference type="GO" id="GO:0005634">
    <property type="term" value="C:nucleus"/>
    <property type="evidence" value="ECO:0007669"/>
    <property type="project" value="UniProtKB-SubCell"/>
</dbReference>
<dbReference type="STRING" id="1163406.A0A0L0NCV7"/>
<keyword evidence="3" id="KW-0862">Zinc</keyword>
<sequence>MSSAIHVFRLRCLSARIRADLYSDAITSRPDQSAYNTRAKQFHTELDNWIASVPPIPHRTGTALSVFPSSDWYELSYSESIILLHRGRLTGSEDAQDSVFMECVRAAENICNGCRRQYIGKPVNYTWGTLHTLFMAGLTYLHCVWASPTVRQTVRYDDMSSTFTTCTMLLAIMADRWEGAGPYRDLFEALASRALTMVVDETRKEQMAPAPTPSEGLDEGDLARWISEVTDMGMSDGLEGILSGLIVQGDPGTHWRRIGEGLHDLMGM</sequence>
<dbReference type="AlphaFoldDB" id="A0A0L0NCV7"/>
<dbReference type="GO" id="GO:0045944">
    <property type="term" value="P:positive regulation of transcription by RNA polymerase II"/>
    <property type="evidence" value="ECO:0007669"/>
    <property type="project" value="TreeGrafter"/>
</dbReference>
<keyword evidence="2" id="KW-0479">Metal-binding</keyword>
<evidence type="ECO:0000256" key="5">
    <source>
        <dbReference type="ARBA" id="ARBA00023125"/>
    </source>
</evidence>